<evidence type="ECO:0000313" key="5">
    <source>
        <dbReference type="EMBL" id="MDT0594022.1"/>
    </source>
</evidence>
<comment type="caution">
    <text evidence="5">The sequence shown here is derived from an EMBL/GenBank/DDBJ whole genome shotgun (WGS) entry which is preliminary data.</text>
</comment>
<evidence type="ECO:0000256" key="3">
    <source>
        <dbReference type="ARBA" id="ARBA00023098"/>
    </source>
</evidence>
<keyword evidence="4" id="KW-0276">Fatty acid metabolism</keyword>
<evidence type="ECO:0000313" key="6">
    <source>
        <dbReference type="Proteomes" id="UP001253545"/>
    </source>
</evidence>
<dbReference type="RefSeq" id="WP_311367511.1">
    <property type="nucleotide sequence ID" value="NZ_JAVRHX010000001.1"/>
</dbReference>
<keyword evidence="2" id="KW-0378">Hydrolase</keyword>
<keyword evidence="3" id="KW-0443">Lipid metabolism</keyword>
<dbReference type="PANTHER" id="PTHR38764:SF1">
    <property type="entry name" value="ACYL CARRIER PROTEIN PHOSPHODIESTERASE"/>
    <property type="match status" value="1"/>
</dbReference>
<accession>A0ABU2ZRF4</accession>
<keyword evidence="1" id="KW-0444">Lipid biosynthesis</keyword>
<gene>
    <name evidence="5" type="ORF">RM552_04115</name>
</gene>
<dbReference type="PANTHER" id="PTHR38764">
    <property type="entry name" value="ACYL CARRIER PROTEIN PHOSPHODIESTERASE"/>
    <property type="match status" value="1"/>
</dbReference>
<dbReference type="EMBL" id="JAVRHX010000001">
    <property type="protein sequence ID" value="MDT0594022.1"/>
    <property type="molecule type" value="Genomic_DNA"/>
</dbReference>
<protein>
    <submittedName>
        <fullName evidence="5">ACP phosphodiesterase</fullName>
    </submittedName>
</protein>
<dbReference type="Pfam" id="PF04336">
    <property type="entry name" value="ACP_PD"/>
    <property type="match status" value="1"/>
</dbReference>
<evidence type="ECO:0000256" key="1">
    <source>
        <dbReference type="ARBA" id="ARBA00022516"/>
    </source>
</evidence>
<keyword evidence="6" id="KW-1185">Reference proteome</keyword>
<reference evidence="5 6" key="1">
    <citation type="submission" date="2023-09" db="EMBL/GenBank/DDBJ databases">
        <authorList>
            <person name="Rey-Velasco X."/>
        </authorList>
    </citation>
    <scope>NUCLEOTIDE SEQUENCE [LARGE SCALE GENOMIC DNA]</scope>
    <source>
        <strain evidence="5 6">P117</strain>
    </source>
</reference>
<proteinExistence type="predicted"/>
<dbReference type="Proteomes" id="UP001253545">
    <property type="component" value="Unassembled WGS sequence"/>
</dbReference>
<evidence type="ECO:0000256" key="2">
    <source>
        <dbReference type="ARBA" id="ARBA00022801"/>
    </source>
</evidence>
<evidence type="ECO:0000256" key="4">
    <source>
        <dbReference type="ARBA" id="ARBA00023160"/>
    </source>
</evidence>
<sequence>MNYLAHICLAKMTETDLVGNFMGDFVKGSELDRFDTPIQHGIHLHRKIDVFTDQYYKETHISTHFPLHLRRTSYLCLDVYFDYLLIKHWEQFSNLPLNTLLDEFYDSLATFEQPLENRFDKVRQSLLSRRWLKSYASIDTIKNVLIHIENRFSRPLLFAVESVDIMHRNPQVERTFLTFFPLLIHHTQRQALSITSSNDSM</sequence>
<keyword evidence="4" id="KW-0275">Fatty acid biosynthesis</keyword>
<dbReference type="InterPro" id="IPR007431">
    <property type="entry name" value="ACP_PD"/>
</dbReference>
<organism evidence="5 6">
    <name type="scientific">Glaciecola petra</name>
    <dbReference type="NCBI Taxonomy" id="3075602"/>
    <lineage>
        <taxon>Bacteria</taxon>
        <taxon>Pseudomonadati</taxon>
        <taxon>Pseudomonadota</taxon>
        <taxon>Gammaproteobacteria</taxon>
        <taxon>Alteromonadales</taxon>
        <taxon>Alteromonadaceae</taxon>
        <taxon>Glaciecola</taxon>
    </lineage>
</organism>
<name>A0ABU2ZRF4_9ALTE</name>